<dbReference type="PANTHER" id="PTHR34819:SF3">
    <property type="entry name" value="CELL SURFACE PROTEIN"/>
    <property type="match status" value="1"/>
</dbReference>
<dbReference type="Pfam" id="PF17802">
    <property type="entry name" value="SpaA"/>
    <property type="match status" value="1"/>
</dbReference>
<feature type="signal peptide" evidence="2">
    <location>
        <begin position="1"/>
        <end position="23"/>
    </location>
</feature>
<dbReference type="KEGG" id="whj:H9Q79_01385"/>
<evidence type="ECO:0000313" key="5">
    <source>
        <dbReference type="EMBL" id="QNM08982.1"/>
    </source>
</evidence>
<feature type="chain" id="PRO_5028805361" evidence="2">
    <location>
        <begin position="24"/>
        <end position="998"/>
    </location>
</feature>
<reference evidence="5 6" key="1">
    <citation type="submission" date="2020-08" db="EMBL/GenBank/DDBJ databases">
        <authorList>
            <person name="Liu C."/>
            <person name="Sun Q."/>
        </authorList>
    </citation>
    <scope>NUCLEOTIDE SEQUENCE [LARGE SCALE GENOMIC DNA]</scope>
    <source>
        <strain evidence="5 6">NSJ-29</strain>
    </source>
</reference>
<keyword evidence="1" id="KW-1133">Transmembrane helix</keyword>
<dbReference type="InterPro" id="IPR047589">
    <property type="entry name" value="DUF11_rpt"/>
</dbReference>
<feature type="transmembrane region" description="Helical" evidence="1">
    <location>
        <begin position="968"/>
        <end position="988"/>
    </location>
</feature>
<dbReference type="NCBIfam" id="TIGR01451">
    <property type="entry name" value="B_ant_repeat"/>
    <property type="match status" value="2"/>
</dbReference>
<accession>A0A7G9GDV0</accession>
<feature type="domain" description="DUF11" evidence="3">
    <location>
        <begin position="815"/>
        <end position="929"/>
    </location>
</feature>
<evidence type="ECO:0000256" key="2">
    <source>
        <dbReference type="SAM" id="SignalP"/>
    </source>
</evidence>
<dbReference type="Gene3D" id="2.60.40.10">
    <property type="entry name" value="Immunoglobulins"/>
    <property type="match status" value="1"/>
</dbReference>
<evidence type="ECO:0000259" key="3">
    <source>
        <dbReference type="Pfam" id="PF01345"/>
    </source>
</evidence>
<dbReference type="Gene3D" id="2.60.40.740">
    <property type="match status" value="1"/>
</dbReference>
<dbReference type="Proteomes" id="UP000515860">
    <property type="component" value="Chromosome"/>
</dbReference>
<gene>
    <name evidence="5" type="ORF">H9Q79_01385</name>
</gene>
<organism evidence="5 6">
    <name type="scientific">Wansuia hejianensis</name>
    <dbReference type="NCBI Taxonomy" id="2763667"/>
    <lineage>
        <taxon>Bacteria</taxon>
        <taxon>Bacillati</taxon>
        <taxon>Bacillota</taxon>
        <taxon>Clostridia</taxon>
        <taxon>Lachnospirales</taxon>
        <taxon>Lachnospiraceae</taxon>
        <taxon>Wansuia</taxon>
    </lineage>
</organism>
<dbReference type="InterPro" id="IPR001434">
    <property type="entry name" value="OmcB-like_DUF11"/>
</dbReference>
<keyword evidence="2" id="KW-0732">Signal</keyword>
<feature type="domain" description="SpaA-like prealbumin fold" evidence="4">
    <location>
        <begin position="350"/>
        <end position="433"/>
    </location>
</feature>
<dbReference type="PANTHER" id="PTHR34819">
    <property type="entry name" value="LARGE CYSTEINE-RICH PERIPLASMIC PROTEIN OMCB"/>
    <property type="match status" value="1"/>
</dbReference>
<dbReference type="InterPro" id="IPR013783">
    <property type="entry name" value="Ig-like_fold"/>
</dbReference>
<sequence length="998" mass="108572">MRKRRNRPGCLFAVLMAVLTAAATGVQIFGGVIDSGQQEGSVSGKAEVKSVGTLRFSDSALKTDPVTGQMYPNQLPDSYSAAEEVNGTAVFCVTYQNGPDTEKHIGFCMDMSLSNPSGSEIDVPGAAVSEQIYQYQRNAMASKAMELGFCGQRSIWENGRGRGTYEAQLDYIQSPEGKTAYMATHIVLSKIHSGDIGRGQEFIRWEPAAALMAAVEREEDWSAEGISLQPELPSVYYENGRQRTEELHLQADSRNGISLVLDGGLEAVKDGQKYTGTVTVKGGESFYLTAPVSRETEWLSPEIRGMLSDKRVLGISFKSSENRDDVQDISFCIWEEGSPVRLKIPFGIKGRLELTKEGSDGRDLKDVVFTAVHKETGERAELKTGEDGGASVDGLTCGIWEITEQSGAPGYLKPVEVYEVEITEKGCHLSVVNEKMNPALAVAKKAGRTTGADKLENGRYQGSKIPGYYPAGADVAFEITATNTGNVTAFEVWLREEPSGELKQYLEENSGVFSVHNHSGKLQEGQTLSSGQGNPVTVKAVTQEGVLLDQLRPGDSVSIDYRVKLLKDASCLEALNNVVRIQGQYDQNPNQPAEWKPVPEDGDDWDQDKIYVVTPKLCVAKLAGRTQGARLEAGRYEGEKIPGWYKSGENVSFQITATNCGNVPVYQVKLNDQLQKELEELAVPGKSHWMTGGSFQTVNQKDGGVEGSQEILAAETLLPGKSVTLQYVICLKEDAGYLELLENTVHVTAVYDAGQETEQGEGVPETLLTVPEDEDDTDSDRLRIRTPRLKAAKHADRTTGVVMQSGRYTGTRIQGTYRAGEAVQYTITVTNSGNAAAHGVRVRDEMDEALKGWVSGAEFSGEQKNLKSSEGRMIHVTFEKNGTVELDCLESGDSVDLIYTAYLKETVDNSSDLENQVSVSAEEVIPDEDDVDRDWISLLDSAKKTVPGGQRGSAAAKGAVRTGDNNNWNLLTGLLLAAGGGTILLLRIRAEKSRQKRQ</sequence>
<dbReference type="InterPro" id="IPR041033">
    <property type="entry name" value="SpaA_PFL_dom_1"/>
</dbReference>
<protein>
    <submittedName>
        <fullName evidence="5">DUF11 domain-containing protein</fullName>
    </submittedName>
</protein>
<evidence type="ECO:0000313" key="6">
    <source>
        <dbReference type="Proteomes" id="UP000515860"/>
    </source>
</evidence>
<keyword evidence="1" id="KW-0472">Membrane</keyword>
<keyword evidence="1" id="KW-0812">Transmembrane</keyword>
<dbReference type="RefSeq" id="WP_249329056.1">
    <property type="nucleotide sequence ID" value="NZ_CP060635.1"/>
</dbReference>
<name>A0A7G9GDV0_9FIRM</name>
<dbReference type="InterPro" id="IPR051172">
    <property type="entry name" value="Chlamydia_OmcB"/>
</dbReference>
<evidence type="ECO:0000259" key="4">
    <source>
        <dbReference type="Pfam" id="PF17802"/>
    </source>
</evidence>
<keyword evidence="6" id="KW-1185">Reference proteome</keyword>
<dbReference type="AlphaFoldDB" id="A0A7G9GDV0"/>
<evidence type="ECO:0000256" key="1">
    <source>
        <dbReference type="SAM" id="Phobius"/>
    </source>
</evidence>
<proteinExistence type="predicted"/>
<dbReference type="Pfam" id="PF01345">
    <property type="entry name" value="DUF11"/>
    <property type="match status" value="1"/>
</dbReference>
<dbReference type="EMBL" id="CP060635">
    <property type="protein sequence ID" value="QNM08982.1"/>
    <property type="molecule type" value="Genomic_DNA"/>
</dbReference>